<evidence type="ECO:0000313" key="1">
    <source>
        <dbReference type="EMBL" id="EJX07352.1"/>
    </source>
</evidence>
<dbReference type="AlphaFoldDB" id="J9GIF0"/>
<dbReference type="Gene3D" id="3.40.1390.10">
    <property type="entry name" value="MurE/MurF, N-terminal domain"/>
    <property type="match status" value="1"/>
</dbReference>
<accession>J9GIF0</accession>
<protein>
    <submittedName>
        <fullName evidence="1">Uncharacterized protein</fullName>
    </submittedName>
</protein>
<reference evidence="1" key="1">
    <citation type="journal article" date="2012" name="PLoS ONE">
        <title>Gene sets for utilization of primary and secondary nutrition supplies in the distal gut of endangered iberian lynx.</title>
        <authorList>
            <person name="Alcaide M."/>
            <person name="Messina E."/>
            <person name="Richter M."/>
            <person name="Bargiela R."/>
            <person name="Peplies J."/>
            <person name="Huws S.A."/>
            <person name="Newbold C.J."/>
            <person name="Golyshin P.N."/>
            <person name="Simon M.A."/>
            <person name="Lopez G."/>
            <person name="Yakimov M.M."/>
            <person name="Ferrer M."/>
        </authorList>
    </citation>
    <scope>NUCLEOTIDE SEQUENCE</scope>
</reference>
<sequence>MDTLFDLLKALEPVLLGTTGDMSVRFTGVSTDTRTVQPGNVFIA</sequence>
<dbReference type="InterPro" id="IPR035911">
    <property type="entry name" value="MurE/MurF_N"/>
</dbReference>
<gene>
    <name evidence="1" type="ORF">EVA_04540</name>
</gene>
<dbReference type="EMBL" id="AMCI01000899">
    <property type="protein sequence ID" value="EJX07352.1"/>
    <property type="molecule type" value="Genomic_DNA"/>
</dbReference>
<feature type="non-terminal residue" evidence="1">
    <location>
        <position position="44"/>
    </location>
</feature>
<comment type="caution">
    <text evidence="1">The sequence shown here is derived from an EMBL/GenBank/DDBJ whole genome shotgun (WGS) entry which is preliminary data.</text>
</comment>
<organism evidence="1">
    <name type="scientific">gut metagenome</name>
    <dbReference type="NCBI Taxonomy" id="749906"/>
    <lineage>
        <taxon>unclassified sequences</taxon>
        <taxon>metagenomes</taxon>
        <taxon>organismal metagenomes</taxon>
    </lineage>
</organism>
<name>J9GIF0_9ZZZZ</name>
<proteinExistence type="predicted"/>
<dbReference type="SUPFAM" id="SSF63418">
    <property type="entry name" value="MurE/MurF N-terminal domain"/>
    <property type="match status" value="1"/>
</dbReference>